<dbReference type="EMBL" id="OOIP01000012">
    <property type="protein sequence ID" value="SPO39020.1"/>
    <property type="molecule type" value="Genomic_DNA"/>
</dbReference>
<evidence type="ECO:0000256" key="1">
    <source>
        <dbReference type="SAM" id="MobiDB-lite"/>
    </source>
</evidence>
<evidence type="ECO:0000313" key="3">
    <source>
        <dbReference type="Proteomes" id="UP000323386"/>
    </source>
</evidence>
<organism evidence="2 3">
    <name type="scientific">Pseudozyma flocculosa</name>
    <dbReference type="NCBI Taxonomy" id="84751"/>
    <lineage>
        <taxon>Eukaryota</taxon>
        <taxon>Fungi</taxon>
        <taxon>Dikarya</taxon>
        <taxon>Basidiomycota</taxon>
        <taxon>Ustilaginomycotina</taxon>
        <taxon>Ustilaginomycetes</taxon>
        <taxon>Ustilaginales</taxon>
        <taxon>Ustilaginaceae</taxon>
        <taxon>Pseudozyma</taxon>
    </lineage>
</organism>
<feature type="region of interest" description="Disordered" evidence="1">
    <location>
        <begin position="1"/>
        <end position="21"/>
    </location>
</feature>
<accession>A0A5C3F4H4</accession>
<keyword evidence="3" id="KW-1185">Reference proteome</keyword>
<dbReference type="AlphaFoldDB" id="A0A5C3F4H4"/>
<dbReference type="Proteomes" id="UP000323386">
    <property type="component" value="Unassembled WGS sequence"/>
</dbReference>
<gene>
    <name evidence="2" type="ORF">PSFLO_04499</name>
</gene>
<reference evidence="2 3" key="1">
    <citation type="submission" date="2018-03" db="EMBL/GenBank/DDBJ databases">
        <authorList>
            <person name="Guldener U."/>
        </authorList>
    </citation>
    <scope>NUCLEOTIDE SEQUENCE [LARGE SCALE GENOMIC DNA]</scope>
    <source>
        <strain evidence="2 3">DAOM196992</strain>
    </source>
</reference>
<protein>
    <submittedName>
        <fullName evidence="2">Uncharacterized protein</fullName>
    </submittedName>
</protein>
<evidence type="ECO:0000313" key="2">
    <source>
        <dbReference type="EMBL" id="SPO39020.1"/>
    </source>
</evidence>
<dbReference type="OrthoDB" id="6770508at2759"/>
<name>A0A5C3F4H4_9BASI</name>
<sequence length="204" mass="22191">MASDVDSPSGHPVRGPSSPPCPASLSPFASAARLTPPPACMRLPPLVVSIAFPYQTMFARGYEADDKAVVYARSYIMDPNTADAVGDGFVWSPTTTRHICKDITIMSDFRTEKGVIRHNTDLSGHHDREMAFELVGKMSIIVTQPDGRVKRVSLEDVIYCPEVPYNYFSANAIESAPSLRFLDSLGPVLGRHLVLADGTILRGV</sequence>
<proteinExistence type="predicted"/>